<evidence type="ECO:0000313" key="1">
    <source>
        <dbReference type="EMBL" id="GAJ09700.1"/>
    </source>
</evidence>
<name>X1VMF7_9ZZZZ</name>
<organism evidence="1">
    <name type="scientific">marine sediment metagenome</name>
    <dbReference type="NCBI Taxonomy" id="412755"/>
    <lineage>
        <taxon>unclassified sequences</taxon>
        <taxon>metagenomes</taxon>
        <taxon>ecological metagenomes</taxon>
    </lineage>
</organism>
<proteinExistence type="predicted"/>
<protein>
    <submittedName>
        <fullName evidence="1">Uncharacterized protein</fullName>
    </submittedName>
</protein>
<dbReference type="EMBL" id="BARW01029459">
    <property type="protein sequence ID" value="GAJ09700.1"/>
    <property type="molecule type" value="Genomic_DNA"/>
</dbReference>
<reference evidence="1" key="1">
    <citation type="journal article" date="2014" name="Front. Microbiol.">
        <title>High frequency of phylogenetically diverse reductive dehalogenase-homologous genes in deep subseafloor sedimentary metagenomes.</title>
        <authorList>
            <person name="Kawai M."/>
            <person name="Futagami T."/>
            <person name="Toyoda A."/>
            <person name="Takaki Y."/>
            <person name="Nishi S."/>
            <person name="Hori S."/>
            <person name="Arai W."/>
            <person name="Tsubouchi T."/>
            <person name="Morono Y."/>
            <person name="Uchiyama I."/>
            <person name="Ito T."/>
            <person name="Fujiyama A."/>
            <person name="Inagaki F."/>
            <person name="Takami H."/>
        </authorList>
    </citation>
    <scope>NUCLEOTIDE SEQUENCE</scope>
    <source>
        <strain evidence="1">Expedition CK06-06</strain>
    </source>
</reference>
<sequence>MMKAVGIKGTCQRCGEEVELIISKRQLKAMLKGMKAGSAAQAEMIVERTLGLDKKGNLNI</sequence>
<accession>X1VMF7</accession>
<dbReference type="AlphaFoldDB" id="X1VMF7"/>
<gene>
    <name evidence="1" type="ORF">S12H4_47332</name>
</gene>
<comment type="caution">
    <text evidence="1">The sequence shown here is derived from an EMBL/GenBank/DDBJ whole genome shotgun (WGS) entry which is preliminary data.</text>
</comment>